<dbReference type="InterPro" id="IPR023865">
    <property type="entry name" value="Aliphatic_acid_kinase_CS"/>
</dbReference>
<dbReference type="EC" id="2.7.2.1" evidence="6"/>
<feature type="site" description="Transition state stabilizer" evidence="6">
    <location>
        <position position="179"/>
    </location>
</feature>
<dbReference type="UniPathway" id="UPA00340">
    <property type="reaction ID" value="UER00458"/>
</dbReference>
<dbReference type="InterPro" id="IPR000890">
    <property type="entry name" value="Aliphatic_acid_kin_short-chain"/>
</dbReference>
<feature type="binding site" evidence="6">
    <location>
        <position position="8"/>
    </location>
    <ligand>
        <name>Mg(2+)</name>
        <dbReference type="ChEBI" id="CHEBI:18420"/>
    </ligand>
</feature>
<dbReference type="PROSITE" id="PS01075">
    <property type="entry name" value="ACETATE_KINASE_1"/>
    <property type="match status" value="1"/>
</dbReference>
<feature type="binding site" evidence="6">
    <location>
        <begin position="330"/>
        <end position="334"/>
    </location>
    <ligand>
        <name>ATP</name>
        <dbReference type="ChEBI" id="CHEBI:30616"/>
    </ligand>
</feature>
<dbReference type="InterPro" id="IPR004372">
    <property type="entry name" value="Ac/propionate_kinase"/>
</dbReference>
<evidence type="ECO:0000256" key="6">
    <source>
        <dbReference type="HAMAP-Rule" id="MF_00020"/>
    </source>
</evidence>
<comment type="pathway">
    <text evidence="6">Metabolic intermediate biosynthesis; acetyl-CoA biosynthesis; acetyl-CoA from acetate: step 1/2.</text>
</comment>
<dbReference type="Proteomes" id="UP000283633">
    <property type="component" value="Unassembled WGS sequence"/>
</dbReference>
<feature type="binding site" evidence="6">
    <location>
        <position position="15"/>
    </location>
    <ligand>
        <name>ATP</name>
        <dbReference type="ChEBI" id="CHEBI:30616"/>
    </ligand>
</feature>
<keyword evidence="6" id="KW-0479">Metal-binding</keyword>
<comment type="caution">
    <text evidence="8">The sequence shown here is derived from an EMBL/GenBank/DDBJ whole genome shotgun (WGS) entry which is preliminary data.</text>
</comment>
<keyword evidence="3 6" id="KW-0547">Nucleotide-binding</keyword>
<dbReference type="PROSITE" id="PS01076">
    <property type="entry name" value="ACETATE_KINASE_2"/>
    <property type="match status" value="1"/>
</dbReference>
<dbReference type="InterPro" id="IPR043129">
    <property type="entry name" value="ATPase_NBD"/>
</dbReference>
<evidence type="ECO:0000256" key="5">
    <source>
        <dbReference type="ARBA" id="ARBA00022840"/>
    </source>
</evidence>
<dbReference type="PANTHER" id="PTHR21060">
    <property type="entry name" value="ACETATE KINASE"/>
    <property type="match status" value="1"/>
</dbReference>
<dbReference type="GO" id="GO:0005737">
    <property type="term" value="C:cytoplasm"/>
    <property type="evidence" value="ECO:0007669"/>
    <property type="project" value="UniProtKB-SubCell"/>
</dbReference>
<dbReference type="GO" id="GO:0006083">
    <property type="term" value="P:acetate metabolic process"/>
    <property type="evidence" value="ECO:0007669"/>
    <property type="project" value="TreeGrafter"/>
</dbReference>
<organism evidence="8 9">
    <name type="scientific">Lactiplantibacillus garii</name>
    <dbReference type="NCBI Taxonomy" id="2306423"/>
    <lineage>
        <taxon>Bacteria</taxon>
        <taxon>Bacillati</taxon>
        <taxon>Bacillota</taxon>
        <taxon>Bacilli</taxon>
        <taxon>Lactobacillales</taxon>
        <taxon>Lactobacillaceae</taxon>
        <taxon>Lactiplantibacillus</taxon>
    </lineage>
</organism>
<sequence>MAKILAINAGSSTLKWKLFSVPEETVIASGMVDRLGLPDSVFVIKKADGTKYKETRPTIDAQEAAAMVLTRLKSDGILAHLSEITGIGHRIVAGGERFKDSVVITPTTLKQIKDLSEYAPLHNPTQAYYIEVFQQLLPKTVQVAVFDTSLFATMPQVNYLYSIPYEYYEQFGARKYGAHGTSHRYVANRTAELLGKPLNELKMITLHLGSGASITAFDHGKAIDTSMGFTPLAGITMSTRSGDIDASLIPFLMRHLGISDVQDFIDILNHKSGLLGISGLSPDMRDLSDTKDSRERSELALEIFANRVVKYVGSYIAEMNGIDALVFTAGVGENSVGMRARILKQLSYFGVTVDDEKNDTHGKEQVISKDNAPVTVMVVPTNEELMIVRDVERLTKKAPIANK</sequence>
<evidence type="ECO:0000256" key="2">
    <source>
        <dbReference type="ARBA" id="ARBA00022679"/>
    </source>
</evidence>
<dbReference type="GO" id="GO:0006085">
    <property type="term" value="P:acetyl-CoA biosynthetic process"/>
    <property type="evidence" value="ECO:0007669"/>
    <property type="project" value="UniProtKB-UniRule"/>
</dbReference>
<feature type="binding site" evidence="6">
    <location>
        <position position="383"/>
    </location>
    <ligand>
        <name>Mg(2+)</name>
        <dbReference type="ChEBI" id="CHEBI:18420"/>
    </ligand>
</feature>
<feature type="binding site" evidence="6">
    <location>
        <begin position="283"/>
        <end position="285"/>
    </location>
    <ligand>
        <name>ATP</name>
        <dbReference type="ChEBI" id="CHEBI:30616"/>
    </ligand>
</feature>
<keyword evidence="6" id="KW-0963">Cytoplasm</keyword>
<keyword evidence="9" id="KW-1185">Reference proteome</keyword>
<feature type="site" description="Transition state stabilizer" evidence="6">
    <location>
        <position position="240"/>
    </location>
</feature>
<gene>
    <name evidence="6" type="primary">ackA</name>
    <name evidence="8" type="ORF">D1831_03400</name>
</gene>
<feature type="binding site" evidence="6">
    <location>
        <begin position="207"/>
        <end position="211"/>
    </location>
    <ligand>
        <name>ATP</name>
        <dbReference type="ChEBI" id="CHEBI:30616"/>
    </ligand>
</feature>
<evidence type="ECO:0000313" key="9">
    <source>
        <dbReference type="Proteomes" id="UP000283633"/>
    </source>
</evidence>
<dbReference type="EMBL" id="QWZQ01000007">
    <property type="protein sequence ID" value="RRK11285.1"/>
    <property type="molecule type" value="Genomic_DNA"/>
</dbReference>
<comment type="subunit">
    <text evidence="6">Homodimer.</text>
</comment>
<feature type="active site" description="Proton donor/acceptor" evidence="6">
    <location>
        <position position="147"/>
    </location>
</feature>
<comment type="function">
    <text evidence="6">Catalyzes the formation of acetyl phosphate from acetate and ATP. Can also catalyze the reverse reaction.</text>
</comment>
<keyword evidence="4 6" id="KW-0418">Kinase</keyword>
<proteinExistence type="inferred from homology"/>
<accession>A0A3R8LL93</accession>
<feature type="binding site" evidence="6">
    <location>
        <position position="90"/>
    </location>
    <ligand>
        <name>substrate</name>
    </ligand>
</feature>
<keyword evidence="2 6" id="KW-0808">Transferase</keyword>
<protein>
    <recommendedName>
        <fullName evidence="6">Acetate kinase</fullName>
        <ecNumber evidence="6">2.7.2.1</ecNumber>
    </recommendedName>
    <alternativeName>
        <fullName evidence="6">Acetokinase</fullName>
    </alternativeName>
</protein>
<evidence type="ECO:0000256" key="1">
    <source>
        <dbReference type="ARBA" id="ARBA00008748"/>
    </source>
</evidence>
<name>A0A3R8LL93_9LACO</name>
<dbReference type="Pfam" id="PF00871">
    <property type="entry name" value="Acetate_kinase"/>
    <property type="match status" value="1"/>
</dbReference>
<evidence type="ECO:0000313" key="8">
    <source>
        <dbReference type="EMBL" id="RRK11285.1"/>
    </source>
</evidence>
<comment type="similarity">
    <text evidence="1 6 7">Belongs to the acetokinase family.</text>
</comment>
<dbReference type="SUPFAM" id="SSF53067">
    <property type="entry name" value="Actin-like ATPase domain"/>
    <property type="match status" value="2"/>
</dbReference>
<dbReference type="GO" id="GO:0008776">
    <property type="term" value="F:acetate kinase activity"/>
    <property type="evidence" value="ECO:0007669"/>
    <property type="project" value="UniProtKB-UniRule"/>
</dbReference>
<dbReference type="PANTHER" id="PTHR21060:SF15">
    <property type="entry name" value="ACETATE KINASE-RELATED"/>
    <property type="match status" value="1"/>
</dbReference>
<dbReference type="OrthoDB" id="9802453at2"/>
<dbReference type="GO" id="GO:0000287">
    <property type="term" value="F:magnesium ion binding"/>
    <property type="evidence" value="ECO:0007669"/>
    <property type="project" value="UniProtKB-UniRule"/>
</dbReference>
<dbReference type="HAMAP" id="MF_00020">
    <property type="entry name" value="Acetate_kinase"/>
    <property type="match status" value="1"/>
</dbReference>
<dbReference type="AlphaFoldDB" id="A0A3R8LL93"/>
<dbReference type="PIRSF" id="PIRSF000722">
    <property type="entry name" value="Acetate_prop_kin"/>
    <property type="match status" value="1"/>
</dbReference>
<dbReference type="GO" id="GO:0005524">
    <property type="term" value="F:ATP binding"/>
    <property type="evidence" value="ECO:0007669"/>
    <property type="project" value="UniProtKB-KW"/>
</dbReference>
<evidence type="ECO:0000256" key="4">
    <source>
        <dbReference type="ARBA" id="ARBA00022777"/>
    </source>
</evidence>
<dbReference type="NCBIfam" id="TIGR00016">
    <property type="entry name" value="ackA"/>
    <property type="match status" value="1"/>
</dbReference>
<evidence type="ECO:0000256" key="3">
    <source>
        <dbReference type="ARBA" id="ARBA00022741"/>
    </source>
</evidence>
<keyword evidence="5 6" id="KW-0067">ATP-binding</keyword>
<comment type="catalytic activity">
    <reaction evidence="6">
        <text>acetate + ATP = acetyl phosphate + ADP</text>
        <dbReference type="Rhea" id="RHEA:11352"/>
        <dbReference type="ChEBI" id="CHEBI:22191"/>
        <dbReference type="ChEBI" id="CHEBI:30089"/>
        <dbReference type="ChEBI" id="CHEBI:30616"/>
        <dbReference type="ChEBI" id="CHEBI:456216"/>
        <dbReference type="EC" id="2.7.2.1"/>
    </reaction>
</comment>
<comment type="cofactor">
    <cofactor evidence="6">
        <name>Mg(2+)</name>
        <dbReference type="ChEBI" id="CHEBI:18420"/>
    </cofactor>
    <cofactor evidence="6">
        <name>Mn(2+)</name>
        <dbReference type="ChEBI" id="CHEBI:29035"/>
    </cofactor>
    <text evidence="6">Mg(2+). Can also accept Mn(2+).</text>
</comment>
<evidence type="ECO:0000256" key="7">
    <source>
        <dbReference type="RuleBase" id="RU003835"/>
    </source>
</evidence>
<dbReference type="Gene3D" id="3.30.420.40">
    <property type="match status" value="2"/>
</dbReference>
<dbReference type="RefSeq" id="WP_125071525.1">
    <property type="nucleotide sequence ID" value="NZ_QWZQ01000007.1"/>
</dbReference>
<keyword evidence="6" id="KW-0460">Magnesium</keyword>
<comment type="subcellular location">
    <subcellularLocation>
        <location evidence="6">Cytoplasm</location>
    </subcellularLocation>
</comment>
<reference evidence="8 9" key="1">
    <citation type="submission" date="2018-08" db="EMBL/GenBank/DDBJ databases">
        <title>Genome Lactobacillus garii FI11369.</title>
        <authorList>
            <person name="Diaz M."/>
            <person name="Narbad A."/>
        </authorList>
    </citation>
    <scope>NUCLEOTIDE SEQUENCE [LARGE SCALE GENOMIC DNA]</scope>
    <source>
        <strain evidence="8 9">FI11369</strain>
    </source>
</reference>
<dbReference type="PRINTS" id="PR00471">
    <property type="entry name" value="ACETATEKNASE"/>
</dbReference>
<dbReference type="CDD" id="cd24010">
    <property type="entry name" value="ASKHA_NBD_AcK_PK"/>
    <property type="match status" value="1"/>
</dbReference>